<dbReference type="InterPro" id="IPR027417">
    <property type="entry name" value="P-loop_NTPase"/>
</dbReference>
<name>A0A941D0I4_9CAUL</name>
<keyword evidence="2" id="KW-0808">Transferase</keyword>
<dbReference type="InterPro" id="IPR000863">
    <property type="entry name" value="Sulfotransferase_dom"/>
</dbReference>
<dbReference type="AlphaFoldDB" id="A0A941D0I4"/>
<evidence type="ECO:0000256" key="2">
    <source>
        <dbReference type="ARBA" id="ARBA00022679"/>
    </source>
</evidence>
<gene>
    <name evidence="4" type="ORF">JKL49_11775</name>
</gene>
<dbReference type="Pfam" id="PF00685">
    <property type="entry name" value="Sulfotransfer_1"/>
    <property type="match status" value="1"/>
</dbReference>
<dbReference type="GO" id="GO:0008146">
    <property type="term" value="F:sulfotransferase activity"/>
    <property type="evidence" value="ECO:0007669"/>
    <property type="project" value="InterPro"/>
</dbReference>
<organism evidence="4 5">
    <name type="scientific">Phenylobacterium glaciei</name>
    <dbReference type="NCBI Taxonomy" id="2803784"/>
    <lineage>
        <taxon>Bacteria</taxon>
        <taxon>Pseudomonadati</taxon>
        <taxon>Pseudomonadota</taxon>
        <taxon>Alphaproteobacteria</taxon>
        <taxon>Caulobacterales</taxon>
        <taxon>Caulobacteraceae</taxon>
        <taxon>Phenylobacterium</taxon>
    </lineage>
</organism>
<dbReference type="RefSeq" id="WP_215340793.1">
    <property type="nucleotide sequence ID" value="NZ_JAGSGD010000001.1"/>
</dbReference>
<dbReference type="SUPFAM" id="SSF52540">
    <property type="entry name" value="P-loop containing nucleoside triphosphate hydrolases"/>
    <property type="match status" value="1"/>
</dbReference>
<evidence type="ECO:0000256" key="1">
    <source>
        <dbReference type="ARBA" id="ARBA00005771"/>
    </source>
</evidence>
<protein>
    <submittedName>
        <fullName evidence="4">Sulfotransferase domain-containing protein</fullName>
    </submittedName>
</protein>
<dbReference type="Gene3D" id="3.40.50.300">
    <property type="entry name" value="P-loop containing nucleotide triphosphate hydrolases"/>
    <property type="match status" value="1"/>
</dbReference>
<dbReference type="Proteomes" id="UP000622580">
    <property type="component" value="Unassembled WGS sequence"/>
</dbReference>
<reference evidence="4" key="1">
    <citation type="submission" date="2021-04" db="EMBL/GenBank/DDBJ databases">
        <title>Draft genome assembly of strain Phenylobacterium sp. 20VBR1 using MiniION and Illumina platforms.</title>
        <authorList>
            <person name="Thomas F.A."/>
            <person name="Krishnan K.P."/>
            <person name="Sinha R.K."/>
        </authorList>
    </citation>
    <scope>NUCLEOTIDE SEQUENCE</scope>
    <source>
        <strain evidence="4">20VBR1</strain>
    </source>
</reference>
<keyword evidence="5" id="KW-1185">Reference proteome</keyword>
<evidence type="ECO:0000313" key="4">
    <source>
        <dbReference type="EMBL" id="MBR7620065.1"/>
    </source>
</evidence>
<dbReference type="PANTHER" id="PTHR11783">
    <property type="entry name" value="SULFOTRANSFERASE SULT"/>
    <property type="match status" value="1"/>
</dbReference>
<evidence type="ECO:0000259" key="3">
    <source>
        <dbReference type="Pfam" id="PF00685"/>
    </source>
</evidence>
<sequence>MTLGFEGGTVMLERAPVREFRSWYCDSRRWDGYAPRPGDVVIATPPKVGTTWTQQIVNLLIFQSAEPRPVSMLSPWIDNRFKGPVGPVLETIEAQTHRRFLKSHLPLDGLPIYDEVRYIHVARGGRDACMSYLNHINGYTALAWAGLDAAGMDEPQIGRPLPRPPKTAREFFHHWMARGEDSDLSLMSQSFFDIERTYWAGRGRSNLLLVHYNDLKADLRGEMGRIADFLDIEVAYDLWPELVDAATFETMKRDGPALLPGMEFGFEGGTETFLNKGTNDRWQSVLTDDDNALYLQRLEEELSPGLRAWLENGRRVAGDPRDAVD</sequence>
<accession>A0A941D0I4</accession>
<comment type="caution">
    <text evidence="4">The sequence shown here is derived from an EMBL/GenBank/DDBJ whole genome shotgun (WGS) entry which is preliminary data.</text>
</comment>
<feature type="domain" description="Sulfotransferase" evidence="3">
    <location>
        <begin position="38"/>
        <end position="292"/>
    </location>
</feature>
<comment type="similarity">
    <text evidence="1">Belongs to the sulfotransferase 1 family.</text>
</comment>
<dbReference type="EMBL" id="JAGSGD010000001">
    <property type="protein sequence ID" value="MBR7620065.1"/>
    <property type="molecule type" value="Genomic_DNA"/>
</dbReference>
<proteinExistence type="inferred from homology"/>
<evidence type="ECO:0000313" key="5">
    <source>
        <dbReference type="Proteomes" id="UP000622580"/>
    </source>
</evidence>